<dbReference type="AlphaFoldDB" id="A0A0H2V216"/>
<name>A0A0H2V216_SHIFL</name>
<feature type="region of interest" description="Disordered" evidence="1">
    <location>
        <begin position="1"/>
        <end position="29"/>
    </location>
</feature>
<evidence type="ECO:0000256" key="1">
    <source>
        <dbReference type="SAM" id="MobiDB-lite"/>
    </source>
</evidence>
<dbReference type="Proteomes" id="UP000001006">
    <property type="component" value="Chromosome"/>
</dbReference>
<reference evidence="2 3" key="1">
    <citation type="journal article" date="2002" name="Nucleic Acids Res.">
        <title>Genome sequence of Shigella flexneri 2a: insights into pathogenicity through comparison with genomes of Escherichia coli K12 and O157.</title>
        <authorList>
            <person name="Jin Q."/>
            <person name="Yuan Z."/>
            <person name="Xu J."/>
            <person name="Wang Y."/>
            <person name="Shen Y."/>
            <person name="Lu W."/>
            <person name="Wang J."/>
            <person name="Liu H."/>
            <person name="Yang J."/>
            <person name="Yang F."/>
            <person name="Zhang X."/>
            <person name="Zhang J."/>
            <person name="Yang G."/>
            <person name="Wu H."/>
            <person name="Qu D."/>
            <person name="Dong J."/>
            <person name="Sun L."/>
            <person name="Xue Y."/>
            <person name="Zhao A."/>
            <person name="Gao Y."/>
            <person name="Zhu J."/>
            <person name="Kan B."/>
            <person name="Ding K."/>
            <person name="Chen S."/>
            <person name="Cheng H."/>
            <person name="Yao Z."/>
            <person name="He B."/>
            <person name="Chen R."/>
            <person name="Ma D."/>
            <person name="Qiang B."/>
            <person name="Wen Y."/>
            <person name="Hou Y."/>
            <person name="Yu J."/>
        </authorList>
    </citation>
    <scope>NUCLEOTIDE SEQUENCE [LARGE SCALE GENOMIC DNA]</scope>
    <source>
        <strain evidence="3">301 / Serotype 2a</strain>
    </source>
</reference>
<dbReference type="PaxDb" id="198214-SF3212"/>
<protein>
    <submittedName>
        <fullName evidence="2">Uncharacterized protein</fullName>
    </submittedName>
</protein>
<keyword evidence="3" id="KW-1185">Reference proteome</keyword>
<gene>
    <name evidence="2" type="ordered locus">SF3212</name>
</gene>
<dbReference type="HOGENOM" id="CLU_2351500_0_0_6"/>
<evidence type="ECO:0000313" key="2">
    <source>
        <dbReference type="EMBL" id="AAN44679.1"/>
    </source>
</evidence>
<evidence type="ECO:0000313" key="3">
    <source>
        <dbReference type="Proteomes" id="UP000001006"/>
    </source>
</evidence>
<proteinExistence type="predicted"/>
<organism evidence="2 3">
    <name type="scientific">Shigella flexneri</name>
    <dbReference type="NCBI Taxonomy" id="623"/>
    <lineage>
        <taxon>Bacteria</taxon>
        <taxon>Pseudomonadati</taxon>
        <taxon>Pseudomonadota</taxon>
        <taxon>Gammaproteobacteria</taxon>
        <taxon>Enterobacterales</taxon>
        <taxon>Enterobacteriaceae</taxon>
        <taxon>Shigella</taxon>
    </lineage>
</organism>
<sequence length="120" mass="13888">MKKDSKGKWLRGPDLNRRPSGYEPDELPGCSTPRLKRGKFYSFWVKNANTAGIWCTETGRKICRHYSDPCHILSTFIANHVNEYPVHFHLLNTFAFPCSPLSALFYKKHTKLFLSPIKDD</sequence>
<dbReference type="EMBL" id="AE005674">
    <property type="protein sequence ID" value="AAN44679.1"/>
    <property type="molecule type" value="Genomic_DNA"/>
</dbReference>
<accession>A0A0H2V216</accession>